<name>A0A5N0T7J3_9GAMM</name>
<dbReference type="RefSeq" id="WP_150864499.1">
    <property type="nucleotide sequence ID" value="NZ_VYXP01000006.1"/>
</dbReference>
<feature type="domain" description="AMP-dependent synthetase/ligase" evidence="1">
    <location>
        <begin position="23"/>
        <end position="413"/>
    </location>
</feature>
<dbReference type="PROSITE" id="PS00455">
    <property type="entry name" value="AMP_BINDING"/>
    <property type="match status" value="1"/>
</dbReference>
<dbReference type="AlphaFoldDB" id="A0A5N0T7J3"/>
<proteinExistence type="predicted"/>
<dbReference type="SUPFAM" id="SSF56801">
    <property type="entry name" value="Acetyl-CoA synthetase-like"/>
    <property type="match status" value="1"/>
</dbReference>
<dbReference type="Proteomes" id="UP000325372">
    <property type="component" value="Unassembled WGS sequence"/>
</dbReference>
<dbReference type="InterPro" id="IPR045851">
    <property type="entry name" value="AMP-bd_C_sf"/>
</dbReference>
<keyword evidence="3" id="KW-1185">Reference proteome</keyword>
<dbReference type="InterPro" id="IPR020845">
    <property type="entry name" value="AMP-binding_CS"/>
</dbReference>
<evidence type="ECO:0000259" key="1">
    <source>
        <dbReference type="Pfam" id="PF00501"/>
    </source>
</evidence>
<reference evidence="2 3" key="1">
    <citation type="submission" date="2019-09" db="EMBL/GenBank/DDBJ databases">
        <title>Wenzhouxiangella sp. Genome sequencing and assembly.</title>
        <authorList>
            <person name="Zhang R."/>
        </authorList>
    </citation>
    <scope>NUCLEOTIDE SEQUENCE [LARGE SCALE GENOMIC DNA]</scope>
    <source>
        <strain evidence="2 3">W260</strain>
    </source>
</reference>
<protein>
    <submittedName>
        <fullName evidence="2">AMP-binding protein</fullName>
    </submittedName>
</protein>
<gene>
    <name evidence="2" type="ORF">F3N42_10895</name>
</gene>
<dbReference type="Pfam" id="PF00501">
    <property type="entry name" value="AMP-binding"/>
    <property type="match status" value="1"/>
</dbReference>
<dbReference type="InterPro" id="IPR000873">
    <property type="entry name" value="AMP-dep_synth/lig_dom"/>
</dbReference>
<sequence length="571" mass="61289">MSQAPTPPPWPAPEPCNVAAALTRQARERPDAAAIHFPVGRRGNDVRYQSFSYAELDRESDAVARGLLAMGIRPGERAALMVPPGREFFVLFFALFKAGIVPVLIDPGIGPKHLKQCLGEAAPDAFIGITRAQLASVLLRWSPATIRHRVTVGPRLGWGGQSLARVAAMGRDAGDTPALCTTGPDDLAAILFTSGSTGPPKGVIYRHRQFHYQVEMLRDRFDIQPGEVDLATFPPFALFDPALGMTTVVPYMDPTRPARADPALLLDAIRRFGVTNVFGSPALLRNLGLHLEQNDETLDGVRRVLSAGAAVPTETVRRVAARLPDGARVHTPYGATECLPVASIDSAGLDDDVIAAAANGEGICVGTPVAPNLVFVMAVTDEAVPRLEPEHLLETDQVGEIIVHGPTATPGYWHRDSATERAVTVDGKGRAWHRMGDIGRIDEQGRIWFMGRKSQRVRAAGGDLYTDQLEAIFNTHPEVARTALVGVGASGEQRPVLCVEPRQPGRVKDEAFAGELRQALLDIASERDSTRAIATVLFHPGFPVDIRHNSKIGRETLATWAAGQLGGGSGS</sequence>
<dbReference type="InterPro" id="IPR042099">
    <property type="entry name" value="ANL_N_sf"/>
</dbReference>
<organism evidence="2 3">
    <name type="scientific">Marinihelvus fidelis</name>
    <dbReference type="NCBI Taxonomy" id="2613842"/>
    <lineage>
        <taxon>Bacteria</taxon>
        <taxon>Pseudomonadati</taxon>
        <taxon>Pseudomonadota</taxon>
        <taxon>Gammaproteobacteria</taxon>
        <taxon>Chromatiales</taxon>
        <taxon>Wenzhouxiangellaceae</taxon>
        <taxon>Marinihelvus</taxon>
    </lineage>
</organism>
<comment type="caution">
    <text evidence="2">The sequence shown here is derived from an EMBL/GenBank/DDBJ whole genome shotgun (WGS) entry which is preliminary data.</text>
</comment>
<accession>A0A5N0T7J3</accession>
<dbReference type="Gene3D" id="3.40.50.12780">
    <property type="entry name" value="N-terminal domain of ligase-like"/>
    <property type="match status" value="1"/>
</dbReference>
<evidence type="ECO:0000313" key="3">
    <source>
        <dbReference type="Proteomes" id="UP000325372"/>
    </source>
</evidence>
<dbReference type="Gene3D" id="3.30.300.30">
    <property type="match status" value="1"/>
</dbReference>
<dbReference type="GO" id="GO:0016878">
    <property type="term" value="F:acid-thiol ligase activity"/>
    <property type="evidence" value="ECO:0007669"/>
    <property type="project" value="UniProtKB-ARBA"/>
</dbReference>
<dbReference type="InterPro" id="IPR050237">
    <property type="entry name" value="ATP-dep_AMP-bd_enzyme"/>
</dbReference>
<dbReference type="PANTHER" id="PTHR43767:SF1">
    <property type="entry name" value="NONRIBOSOMAL PEPTIDE SYNTHASE PES1 (EUROFUNG)-RELATED"/>
    <property type="match status" value="1"/>
</dbReference>
<dbReference type="EMBL" id="VYXP01000006">
    <property type="protein sequence ID" value="KAA9130862.1"/>
    <property type="molecule type" value="Genomic_DNA"/>
</dbReference>
<evidence type="ECO:0000313" key="2">
    <source>
        <dbReference type="EMBL" id="KAA9130862.1"/>
    </source>
</evidence>
<dbReference type="PANTHER" id="PTHR43767">
    <property type="entry name" value="LONG-CHAIN-FATTY-ACID--COA LIGASE"/>
    <property type="match status" value="1"/>
</dbReference>
<dbReference type="NCBIfam" id="NF006754">
    <property type="entry name" value="PRK09274.1"/>
    <property type="match status" value="1"/>
</dbReference>